<feature type="coiled-coil region" evidence="1">
    <location>
        <begin position="209"/>
        <end position="236"/>
    </location>
</feature>
<gene>
    <name evidence="2" type="ORF">LCGC14_0672850</name>
</gene>
<name>A0A0F9QQI7_9ZZZZ</name>
<sequence length="241" mass="27533">MGSGPRGLRLGPRGFRTEGCWAHLIDRFGDLIPKYPGFDRVRPARIPSPPKLDPLWGERIRAFTLASAYTTTVKHYYGVSRVFDGVLVTTIQDTKHFTTLVRAAETIFDEKIAPISWCAFSCEMHINSKVGQHVPPVGTIYAKKRLKNHLDWFAQFAQRYTGGKTIVAKSHKKLVAQHRTMYRLLLSLGDSTTVSKEEVLRVVNACCSQRSYDRLVKQAEEEVEEIEYDMERALKRGDFLW</sequence>
<comment type="caution">
    <text evidence="2">The sequence shown here is derived from an EMBL/GenBank/DDBJ whole genome shotgun (WGS) entry which is preliminary data.</text>
</comment>
<reference evidence="2" key="1">
    <citation type="journal article" date="2015" name="Nature">
        <title>Complex archaea that bridge the gap between prokaryotes and eukaryotes.</title>
        <authorList>
            <person name="Spang A."/>
            <person name="Saw J.H."/>
            <person name="Jorgensen S.L."/>
            <person name="Zaremba-Niedzwiedzka K."/>
            <person name="Martijn J."/>
            <person name="Lind A.E."/>
            <person name="van Eijk R."/>
            <person name="Schleper C."/>
            <person name="Guy L."/>
            <person name="Ettema T.J."/>
        </authorList>
    </citation>
    <scope>NUCLEOTIDE SEQUENCE</scope>
</reference>
<proteinExistence type="predicted"/>
<accession>A0A0F9QQI7</accession>
<protein>
    <submittedName>
        <fullName evidence="2">Uncharacterized protein</fullName>
    </submittedName>
</protein>
<evidence type="ECO:0000256" key="1">
    <source>
        <dbReference type="SAM" id="Coils"/>
    </source>
</evidence>
<dbReference type="EMBL" id="LAZR01001330">
    <property type="protein sequence ID" value="KKN46445.1"/>
    <property type="molecule type" value="Genomic_DNA"/>
</dbReference>
<organism evidence="2">
    <name type="scientific">marine sediment metagenome</name>
    <dbReference type="NCBI Taxonomy" id="412755"/>
    <lineage>
        <taxon>unclassified sequences</taxon>
        <taxon>metagenomes</taxon>
        <taxon>ecological metagenomes</taxon>
    </lineage>
</organism>
<dbReference type="AlphaFoldDB" id="A0A0F9QQI7"/>
<keyword evidence="1" id="KW-0175">Coiled coil</keyword>
<evidence type="ECO:0000313" key="2">
    <source>
        <dbReference type="EMBL" id="KKN46445.1"/>
    </source>
</evidence>